<sequence>GEVSAAHAGPLHRLGNALCSDNTLQAAARFRLFARKSQDVESVQEVGGLYWQRVTLILELLQHKKKLKSPQILIPSLFNLLSRCLEPKSPEQENMEYTKQLILSCLLNICQKLSPDGGRIPKDILDAEKFNVELIVQCIRLSEMPQTHHQALLLLGTAAGIFPDKVLHNIMSIFTFMGANVMRLDDSYSFQVISKTVKMVIPALIQSDHGDSKEVTRNVEVLAVKIISVFVDALPHVPEHRRLPILVQLVDTLGADKFLWVLLALLFEQYVTKTVLVATCGEK</sequence>
<evidence type="ECO:0000256" key="1">
    <source>
        <dbReference type="RuleBase" id="RU367065"/>
    </source>
</evidence>
<dbReference type="GO" id="GO:0034455">
    <property type="term" value="C:t-UTP complex"/>
    <property type="evidence" value="ECO:0007669"/>
    <property type="project" value="TreeGrafter"/>
</dbReference>
<dbReference type="Pfam" id="PF23243">
    <property type="entry name" value="HEAT_HEATR1"/>
    <property type="match status" value="1"/>
</dbReference>
<dbReference type="SUPFAM" id="SSF48371">
    <property type="entry name" value="ARM repeat"/>
    <property type="match status" value="1"/>
</dbReference>
<dbReference type="Proteomes" id="UP000081671">
    <property type="component" value="Unplaced"/>
</dbReference>
<gene>
    <name evidence="4" type="primary">LOC106001985</name>
</gene>
<feature type="non-terminal residue" evidence="4">
    <location>
        <position position="1"/>
    </location>
</feature>
<dbReference type="AlphaFoldDB" id="A0A1S3GU85"/>
<accession>A0A1S3GU85</accession>
<dbReference type="PANTHER" id="PTHR13457">
    <property type="entry name" value="BAP28"/>
    <property type="match status" value="1"/>
</dbReference>
<dbReference type="GO" id="GO:0030686">
    <property type="term" value="C:90S preribosome"/>
    <property type="evidence" value="ECO:0007669"/>
    <property type="project" value="TreeGrafter"/>
</dbReference>
<proteinExistence type="inferred from homology"/>
<dbReference type="GO" id="GO:0000462">
    <property type="term" value="P:maturation of SSU-rRNA from tricistronic rRNA transcript (SSU-rRNA, 5.8S rRNA, LSU-rRNA)"/>
    <property type="evidence" value="ECO:0007669"/>
    <property type="project" value="TreeGrafter"/>
</dbReference>
<dbReference type="InterPro" id="IPR040191">
    <property type="entry name" value="UTP10"/>
</dbReference>
<evidence type="ECO:0000313" key="4">
    <source>
        <dbReference type="RefSeq" id="XP_012892371.1"/>
    </source>
</evidence>
<comment type="function">
    <text evidence="1">Involved in nucleolar processing of pre-18S ribosomal RNA.</text>
</comment>
<keyword evidence="1" id="KW-0698">rRNA processing</keyword>
<keyword evidence="1" id="KW-0539">Nucleus</keyword>
<comment type="similarity">
    <text evidence="1">Belongs to the HEATR1/UTP10 family.</text>
</comment>
<feature type="non-terminal residue" evidence="4">
    <location>
        <position position="283"/>
    </location>
</feature>
<dbReference type="RefSeq" id="XP_012892371.1">
    <property type="nucleotide sequence ID" value="XM_013036917.1"/>
</dbReference>
<dbReference type="GO" id="GO:0045943">
    <property type="term" value="P:positive regulation of transcription by RNA polymerase I"/>
    <property type="evidence" value="ECO:0007669"/>
    <property type="project" value="TreeGrafter"/>
</dbReference>
<dbReference type="InterPro" id="IPR056473">
    <property type="entry name" value="HEAT_Utp10/HEAT1"/>
</dbReference>
<keyword evidence="1" id="KW-0690">Ribosome biogenesis</keyword>
<evidence type="ECO:0000259" key="2">
    <source>
        <dbReference type="Pfam" id="PF23243"/>
    </source>
</evidence>
<dbReference type="OrthoDB" id="31183at2759"/>
<keyword evidence="1" id="KW-0687">Ribonucleoprotein</keyword>
<dbReference type="KEGG" id="dord:106001985"/>
<dbReference type="InParanoid" id="A0A1S3GU85"/>
<evidence type="ECO:0000313" key="3">
    <source>
        <dbReference type="Proteomes" id="UP000081671"/>
    </source>
</evidence>
<dbReference type="GeneID" id="106001985"/>
<comment type="subcellular location">
    <subcellularLocation>
        <location evidence="1">Nucleus</location>
        <location evidence="1">Nucleolus</location>
    </subcellularLocation>
</comment>
<protein>
    <recommendedName>
        <fullName evidence="1">HEAT repeat-containing protein 1</fullName>
    </recommendedName>
</protein>
<reference evidence="4" key="1">
    <citation type="submission" date="2025-08" db="UniProtKB">
        <authorList>
            <consortium name="RefSeq"/>
        </authorList>
    </citation>
    <scope>IDENTIFICATION</scope>
    <source>
        <tissue evidence="4">Kidney</tissue>
    </source>
</reference>
<dbReference type="InterPro" id="IPR016024">
    <property type="entry name" value="ARM-type_fold"/>
</dbReference>
<keyword evidence="3" id="KW-1185">Reference proteome</keyword>
<dbReference type="GO" id="GO:0032040">
    <property type="term" value="C:small-subunit processome"/>
    <property type="evidence" value="ECO:0007669"/>
    <property type="project" value="TreeGrafter"/>
</dbReference>
<feature type="domain" description="Utp10/HEAT1 HEAT-repeats" evidence="2">
    <location>
        <begin position="220"/>
        <end position="278"/>
    </location>
</feature>
<name>A0A1S3GU85_DIPOR</name>
<dbReference type="GO" id="GO:0030515">
    <property type="term" value="F:snoRNA binding"/>
    <property type="evidence" value="ECO:0007669"/>
    <property type="project" value="TreeGrafter"/>
</dbReference>
<organism evidence="3 4">
    <name type="scientific">Dipodomys ordii</name>
    <name type="common">Ord's kangaroo rat</name>
    <dbReference type="NCBI Taxonomy" id="10020"/>
    <lineage>
        <taxon>Eukaryota</taxon>
        <taxon>Metazoa</taxon>
        <taxon>Chordata</taxon>
        <taxon>Craniata</taxon>
        <taxon>Vertebrata</taxon>
        <taxon>Euteleostomi</taxon>
        <taxon>Mammalia</taxon>
        <taxon>Eutheria</taxon>
        <taxon>Euarchontoglires</taxon>
        <taxon>Glires</taxon>
        <taxon>Rodentia</taxon>
        <taxon>Castorimorpha</taxon>
        <taxon>Heteromyidae</taxon>
        <taxon>Dipodomyinae</taxon>
        <taxon>Dipodomys</taxon>
    </lineage>
</organism>
<dbReference type="PANTHER" id="PTHR13457:SF1">
    <property type="entry name" value="HEAT REPEAT-CONTAINING PROTEIN 1"/>
    <property type="match status" value="1"/>
</dbReference>